<keyword evidence="4" id="KW-1185">Reference proteome</keyword>
<protein>
    <submittedName>
        <fullName evidence="3">Kelch repeat protein</fullName>
    </submittedName>
</protein>
<dbReference type="eggNOG" id="KOG0379">
    <property type="taxonomic scope" value="Eukaryota"/>
</dbReference>
<dbReference type="EMBL" id="JH126399">
    <property type="protein sequence ID" value="EGX96053.1"/>
    <property type="molecule type" value="Genomic_DNA"/>
</dbReference>
<dbReference type="Gene3D" id="2.120.10.80">
    <property type="entry name" value="Kelch-type beta propeller"/>
    <property type="match status" value="2"/>
</dbReference>
<dbReference type="InParanoid" id="G3J5J2"/>
<keyword evidence="2" id="KW-0408">Iron</keyword>
<dbReference type="HOGENOM" id="CLU_030461_1_1_1"/>
<dbReference type="VEuPathDB" id="FungiDB:CCM_00708"/>
<dbReference type="GeneID" id="18162742"/>
<accession>G3J5J2</accession>
<evidence type="ECO:0000313" key="4">
    <source>
        <dbReference type="Proteomes" id="UP000001610"/>
    </source>
</evidence>
<proteinExistence type="predicted"/>
<dbReference type="OrthoDB" id="10250130at2759"/>
<dbReference type="Pfam" id="PF24681">
    <property type="entry name" value="Kelch_KLHDC2_KLHL20_DRC7"/>
    <property type="match status" value="1"/>
</dbReference>
<dbReference type="Proteomes" id="UP000001610">
    <property type="component" value="Unassembled WGS sequence"/>
</dbReference>
<dbReference type="AlphaFoldDB" id="G3J5J2"/>
<dbReference type="GO" id="GO:0019760">
    <property type="term" value="P:glucosinolate metabolic process"/>
    <property type="evidence" value="ECO:0007669"/>
    <property type="project" value="UniProtKB-ARBA"/>
</dbReference>
<reference evidence="3 4" key="1">
    <citation type="journal article" date="2011" name="Genome Biol.">
        <title>Genome sequence of the insect pathogenic fungus Cordyceps militaris, a valued traditional Chinese medicine.</title>
        <authorList>
            <person name="Zheng P."/>
            <person name="Xia Y."/>
            <person name="Xiao G."/>
            <person name="Xiong C."/>
            <person name="Hu X."/>
            <person name="Zhang S."/>
            <person name="Zheng H."/>
            <person name="Huang Y."/>
            <person name="Zhou Y."/>
            <person name="Wang S."/>
            <person name="Zhao G.P."/>
            <person name="Liu X."/>
            <person name="St Leger R.J."/>
            <person name="Wang C."/>
        </authorList>
    </citation>
    <scope>NUCLEOTIDE SEQUENCE [LARGE SCALE GENOMIC DNA]</scope>
    <source>
        <strain evidence="3 4">CM01</strain>
    </source>
</reference>
<dbReference type="InterPro" id="IPR015915">
    <property type="entry name" value="Kelch-typ_b-propeller"/>
</dbReference>
<keyword evidence="1" id="KW-0677">Repeat</keyword>
<evidence type="ECO:0000313" key="3">
    <source>
        <dbReference type="EMBL" id="EGX96053.1"/>
    </source>
</evidence>
<name>G3J5J2_CORMM</name>
<evidence type="ECO:0000256" key="2">
    <source>
        <dbReference type="ARBA" id="ARBA00023004"/>
    </source>
</evidence>
<sequence length="347" mass="37860">MPAAKWSRLIGTQRLYRSSQTVTVIGQQAYIFGGELIPRQPIDNKFDVIEISNKLGNNYFCESGFNLIFADTSAQTLPPPTEAPAPRVGSASTALRGKIWIFSGRGGLEMQPVEEHGAFWCYDPKASKWTLIRPANETAYPAGRSYHCVTSNGTNTIFVHAGCPESGRLSDFWSFDIETNSWTELPSAPGPARGGASIAYNQGKIYRVNGFDGTIEIGGVVDVFDIAAQSWTTVSYTPDGVRAPEARSVAALLALTIHGKANLVTMFGERDPSALGHAGAGKMLADAWAWDIELAEWHKLETDGETPEPRGWFDADVVHDEKADAIILHGGINEENKRLGDVWRLSF</sequence>
<dbReference type="KEGG" id="cmt:CCM_00708"/>
<dbReference type="PANTHER" id="PTHR47435">
    <property type="entry name" value="KELCH REPEAT PROTEIN (AFU_ORTHOLOGUE AFUA_5G12780)"/>
    <property type="match status" value="1"/>
</dbReference>
<dbReference type="OMA" id="PRDNDVH"/>
<dbReference type="PANTHER" id="PTHR47435:SF4">
    <property type="entry name" value="KELCH REPEAT PROTEIN (AFU_ORTHOLOGUE AFUA_5G12780)"/>
    <property type="match status" value="1"/>
</dbReference>
<dbReference type="RefSeq" id="XP_006665930.1">
    <property type="nucleotide sequence ID" value="XM_006665867.1"/>
</dbReference>
<dbReference type="SUPFAM" id="SSF117281">
    <property type="entry name" value="Kelch motif"/>
    <property type="match status" value="1"/>
</dbReference>
<gene>
    <name evidence="3" type="ORF">CCM_00708</name>
</gene>
<organism evidence="3 4">
    <name type="scientific">Cordyceps militaris (strain CM01)</name>
    <name type="common">Caterpillar fungus</name>
    <dbReference type="NCBI Taxonomy" id="983644"/>
    <lineage>
        <taxon>Eukaryota</taxon>
        <taxon>Fungi</taxon>
        <taxon>Dikarya</taxon>
        <taxon>Ascomycota</taxon>
        <taxon>Pezizomycotina</taxon>
        <taxon>Sordariomycetes</taxon>
        <taxon>Hypocreomycetidae</taxon>
        <taxon>Hypocreales</taxon>
        <taxon>Cordycipitaceae</taxon>
        <taxon>Cordyceps</taxon>
    </lineage>
</organism>
<evidence type="ECO:0000256" key="1">
    <source>
        <dbReference type="ARBA" id="ARBA00022737"/>
    </source>
</evidence>